<dbReference type="Proteomes" id="UP001059041">
    <property type="component" value="Linkage Group LG7"/>
</dbReference>
<comment type="caution">
    <text evidence="2">The sequence shown here is derived from an EMBL/GenBank/DDBJ whole genome shotgun (WGS) entry which is preliminary data.</text>
</comment>
<evidence type="ECO:0000256" key="1">
    <source>
        <dbReference type="SAM" id="MobiDB-lite"/>
    </source>
</evidence>
<accession>A0A9W7WSF0</accession>
<dbReference type="AlphaFoldDB" id="A0A9W7WSF0"/>
<organism evidence="2 3">
    <name type="scientific">Triplophysa rosa</name>
    <name type="common">Cave loach</name>
    <dbReference type="NCBI Taxonomy" id="992332"/>
    <lineage>
        <taxon>Eukaryota</taxon>
        <taxon>Metazoa</taxon>
        <taxon>Chordata</taxon>
        <taxon>Craniata</taxon>
        <taxon>Vertebrata</taxon>
        <taxon>Euteleostomi</taxon>
        <taxon>Actinopterygii</taxon>
        <taxon>Neopterygii</taxon>
        <taxon>Teleostei</taxon>
        <taxon>Ostariophysi</taxon>
        <taxon>Cypriniformes</taxon>
        <taxon>Nemacheilidae</taxon>
        <taxon>Triplophysa</taxon>
    </lineage>
</organism>
<protein>
    <submittedName>
        <fullName evidence="2">Uncharacterized protein</fullName>
    </submittedName>
</protein>
<proteinExistence type="predicted"/>
<keyword evidence="3" id="KW-1185">Reference proteome</keyword>
<sequence>MLQRDISQFGRTWDEGGLVARCGITNEVFGNRSWDVLESFYETAAQARPHTFPELLRGKPSLKRTAKEMPQRFQTSED</sequence>
<evidence type="ECO:0000313" key="2">
    <source>
        <dbReference type="EMBL" id="KAI7807532.1"/>
    </source>
</evidence>
<evidence type="ECO:0000313" key="3">
    <source>
        <dbReference type="Proteomes" id="UP001059041"/>
    </source>
</evidence>
<reference evidence="2" key="1">
    <citation type="submission" date="2021-02" db="EMBL/GenBank/DDBJ databases">
        <title>Comparative genomics reveals that relaxation of natural selection precedes convergent phenotypic evolution of cavefish.</title>
        <authorList>
            <person name="Peng Z."/>
        </authorList>
    </citation>
    <scope>NUCLEOTIDE SEQUENCE</scope>
    <source>
        <tissue evidence="2">Muscle</tissue>
    </source>
</reference>
<name>A0A9W7WSF0_TRIRA</name>
<gene>
    <name evidence="2" type="ORF">IRJ41_005707</name>
</gene>
<dbReference type="EMBL" id="JAFHDT010000007">
    <property type="protein sequence ID" value="KAI7807532.1"/>
    <property type="molecule type" value="Genomic_DNA"/>
</dbReference>
<feature type="region of interest" description="Disordered" evidence="1">
    <location>
        <begin position="59"/>
        <end position="78"/>
    </location>
</feature>